<dbReference type="InterPro" id="IPR023415">
    <property type="entry name" value="LDLR_class-A_CS"/>
</dbReference>
<evidence type="ECO:0000313" key="5">
    <source>
        <dbReference type="EMBL" id="CAH0730551.1"/>
    </source>
</evidence>
<organism evidence="5 6">
    <name type="scientific">Brenthis ino</name>
    <name type="common">lesser marbled fritillary</name>
    <dbReference type="NCBI Taxonomy" id="405034"/>
    <lineage>
        <taxon>Eukaryota</taxon>
        <taxon>Metazoa</taxon>
        <taxon>Ecdysozoa</taxon>
        <taxon>Arthropoda</taxon>
        <taxon>Hexapoda</taxon>
        <taxon>Insecta</taxon>
        <taxon>Pterygota</taxon>
        <taxon>Neoptera</taxon>
        <taxon>Endopterygota</taxon>
        <taxon>Lepidoptera</taxon>
        <taxon>Glossata</taxon>
        <taxon>Ditrysia</taxon>
        <taxon>Papilionoidea</taxon>
        <taxon>Nymphalidae</taxon>
        <taxon>Heliconiinae</taxon>
        <taxon>Argynnini</taxon>
        <taxon>Brenthis</taxon>
    </lineage>
</organism>
<feature type="signal peptide" evidence="2">
    <location>
        <begin position="1"/>
        <end position="21"/>
    </location>
</feature>
<reference evidence="5" key="1">
    <citation type="submission" date="2021-12" db="EMBL/GenBank/DDBJ databases">
        <authorList>
            <person name="Martin H S."/>
        </authorList>
    </citation>
    <scope>NUCLEOTIDE SEQUENCE</scope>
</reference>
<dbReference type="CDD" id="cd00190">
    <property type="entry name" value="Tryp_SPc"/>
    <property type="match status" value="1"/>
</dbReference>
<dbReference type="GO" id="GO:0006508">
    <property type="term" value="P:proteolysis"/>
    <property type="evidence" value="ECO:0007669"/>
    <property type="project" value="InterPro"/>
</dbReference>
<dbReference type="PANTHER" id="PTHR24252:SF7">
    <property type="entry name" value="HYALIN"/>
    <property type="match status" value="1"/>
</dbReference>
<dbReference type="Pfam" id="PF00057">
    <property type="entry name" value="Ldl_recept_a"/>
    <property type="match status" value="3"/>
</dbReference>
<dbReference type="SUPFAM" id="SSF57535">
    <property type="entry name" value="Complement control module/SCR domain"/>
    <property type="match status" value="1"/>
</dbReference>
<dbReference type="InterPro" id="IPR043504">
    <property type="entry name" value="Peptidase_S1_PA_chymotrypsin"/>
</dbReference>
<accession>A0A8J9V1P8</accession>
<keyword evidence="1" id="KW-1015">Disulfide bond</keyword>
<dbReference type="AlphaFoldDB" id="A0A8J9V1P8"/>
<dbReference type="SMART" id="SM00020">
    <property type="entry name" value="Tryp_SPc"/>
    <property type="match status" value="1"/>
</dbReference>
<dbReference type="SUPFAM" id="SSF57424">
    <property type="entry name" value="LDL receptor-like module"/>
    <property type="match status" value="4"/>
</dbReference>
<dbReference type="InterPro" id="IPR009003">
    <property type="entry name" value="Peptidase_S1_PA"/>
</dbReference>
<dbReference type="PROSITE" id="PS00134">
    <property type="entry name" value="TRYPSIN_HIS"/>
    <property type="match status" value="1"/>
</dbReference>
<dbReference type="SUPFAM" id="SSF50494">
    <property type="entry name" value="Trypsin-like serine proteases"/>
    <property type="match status" value="1"/>
</dbReference>
<dbReference type="PANTHER" id="PTHR24252">
    <property type="entry name" value="ACROSIN-RELATED"/>
    <property type="match status" value="1"/>
</dbReference>
<keyword evidence="6" id="KW-1185">Reference proteome</keyword>
<protein>
    <submittedName>
        <fullName evidence="5">Uncharacterized protein</fullName>
    </submittedName>
</protein>
<name>A0A8J9V1P8_9NEOP</name>
<dbReference type="EMBL" id="OV170228">
    <property type="protein sequence ID" value="CAH0730551.1"/>
    <property type="molecule type" value="Genomic_DNA"/>
</dbReference>
<dbReference type="OrthoDB" id="2019384at2759"/>
<evidence type="ECO:0000313" key="6">
    <source>
        <dbReference type="Proteomes" id="UP000838878"/>
    </source>
</evidence>
<dbReference type="InterPro" id="IPR001254">
    <property type="entry name" value="Trypsin_dom"/>
</dbReference>
<keyword evidence="2" id="KW-0732">Signal</keyword>
<evidence type="ECO:0000259" key="4">
    <source>
        <dbReference type="SMART" id="SM00032"/>
    </source>
</evidence>
<evidence type="ECO:0000256" key="1">
    <source>
        <dbReference type="ARBA" id="ARBA00023157"/>
    </source>
</evidence>
<dbReference type="Gene3D" id="2.40.10.10">
    <property type="entry name" value="Trypsin-like serine proteases"/>
    <property type="match status" value="1"/>
</dbReference>
<dbReference type="Gene3D" id="4.10.400.10">
    <property type="entry name" value="Low-density Lipoprotein Receptor"/>
    <property type="match status" value="4"/>
</dbReference>
<dbReference type="SMART" id="SM00032">
    <property type="entry name" value="CCP"/>
    <property type="match status" value="1"/>
</dbReference>
<feature type="chain" id="PRO_5035467117" evidence="2">
    <location>
        <begin position="22"/>
        <end position="647"/>
    </location>
</feature>
<dbReference type="CDD" id="cd00112">
    <property type="entry name" value="LDLa"/>
    <property type="match status" value="4"/>
</dbReference>
<dbReference type="InterPro" id="IPR018114">
    <property type="entry name" value="TRYPSIN_HIS"/>
</dbReference>
<evidence type="ECO:0000259" key="3">
    <source>
        <dbReference type="SMART" id="SM00020"/>
    </source>
</evidence>
<dbReference type="InterPro" id="IPR002172">
    <property type="entry name" value="LDrepeatLR_classA_rpt"/>
</dbReference>
<sequence length="647" mass="72583">MTFTKMRVLMCLLAILPVCHGAVRDTYRRSKTSYNTNSMLRYKRNAPCRYWQEEFRCNDGTCITAHRKCDGVIDCPDASDETYYLCRDVRCPDYYFRCTYGACVEKTALCNGISECADNSDELHVKCRNVTNIIGSQFKCDDGNLIELYLQCDGIFHCGDGSDETSITCSGVTCPANFFQCAYGACVDSQAQCNNTIECADGSDESNILCNRRDQKRISIKSSTITPIQRQNTNLCVLPPHPKNGMFIENGVSSIYRPGTIVKDFYLNVTCQPGYKVVGGNFIICLDGFSSPNRLPTCARACKLEESPSVTYRCLITQKGFEGTRECNEMEVEGTVVVPKCSSPNYYSSIALSNMYCVNGRWNYEPKCQPECGTLTPRAEPLVVGGKISERGEIPWHVGIYKKTISGKYQLICGGSLISRNIIVSAAHCFWLEGYGMLPEEEFAVAVGKLYREWNHPRDELYVQKSDVKKIILARRFHGIELNYQNDLAVIIVKDPFDYKPYIRPLCLDFTVPFYENQRRHGDLGIVAGFGLTKDHKGSESPILKVVDMPYVPFEECLDKTPIENAEYITNDKFCAGFGNGTSVCKGDSGGGWAYGIVIDGTLRYFLGGVVSTSPFSYDGSQCNIYALTSFTDVFYHSPLIRRYWMP</sequence>
<dbReference type="SMART" id="SM00192">
    <property type="entry name" value="LDLa"/>
    <property type="match status" value="4"/>
</dbReference>
<feature type="domain" description="Peptidase S1" evidence="3">
    <location>
        <begin position="382"/>
        <end position="641"/>
    </location>
</feature>
<feature type="domain" description="Sushi" evidence="4">
    <location>
        <begin position="236"/>
        <end position="298"/>
    </location>
</feature>
<dbReference type="CDD" id="cd00033">
    <property type="entry name" value="CCP"/>
    <property type="match status" value="1"/>
</dbReference>
<dbReference type="InterPro" id="IPR000436">
    <property type="entry name" value="Sushi_SCR_CCP_dom"/>
</dbReference>
<evidence type="ECO:0000256" key="2">
    <source>
        <dbReference type="SAM" id="SignalP"/>
    </source>
</evidence>
<dbReference type="Proteomes" id="UP000838878">
    <property type="component" value="Chromosome 8"/>
</dbReference>
<proteinExistence type="predicted"/>
<dbReference type="Gene3D" id="2.10.70.10">
    <property type="entry name" value="Complement Module, domain 1"/>
    <property type="match status" value="1"/>
</dbReference>
<dbReference type="PROSITE" id="PS01209">
    <property type="entry name" value="LDLRA_1"/>
    <property type="match status" value="3"/>
</dbReference>
<dbReference type="Pfam" id="PF00089">
    <property type="entry name" value="Trypsin"/>
    <property type="match status" value="1"/>
</dbReference>
<feature type="non-terminal residue" evidence="5">
    <location>
        <position position="647"/>
    </location>
</feature>
<dbReference type="InterPro" id="IPR036055">
    <property type="entry name" value="LDL_receptor-like_sf"/>
</dbReference>
<dbReference type="PRINTS" id="PR00261">
    <property type="entry name" value="LDLRECEPTOR"/>
</dbReference>
<dbReference type="GO" id="GO:0004252">
    <property type="term" value="F:serine-type endopeptidase activity"/>
    <property type="evidence" value="ECO:0007669"/>
    <property type="project" value="InterPro"/>
</dbReference>
<dbReference type="InterPro" id="IPR035976">
    <property type="entry name" value="Sushi/SCR/CCP_sf"/>
</dbReference>
<gene>
    <name evidence="5" type="ORF">BINO364_LOCUS15523</name>
</gene>